<name>A0A679FR60_9BACL</name>
<dbReference type="Pfam" id="PF01844">
    <property type="entry name" value="HNH"/>
    <property type="match status" value="1"/>
</dbReference>
<dbReference type="GO" id="GO:0003676">
    <property type="term" value="F:nucleic acid binding"/>
    <property type="evidence" value="ECO:0007669"/>
    <property type="project" value="InterPro"/>
</dbReference>
<dbReference type="CDD" id="cd00085">
    <property type="entry name" value="HNHc"/>
    <property type="match status" value="1"/>
</dbReference>
<dbReference type="EMBL" id="AP022559">
    <property type="protein sequence ID" value="BBW99038.1"/>
    <property type="molecule type" value="Genomic_DNA"/>
</dbReference>
<organism evidence="3 4">
    <name type="scientific">Geobacillus subterraneus</name>
    <dbReference type="NCBI Taxonomy" id="129338"/>
    <lineage>
        <taxon>Bacteria</taxon>
        <taxon>Bacillati</taxon>
        <taxon>Bacillota</taxon>
        <taxon>Bacilli</taxon>
        <taxon>Bacillales</taxon>
        <taxon>Anoxybacillaceae</taxon>
        <taxon>Geobacillus</taxon>
    </lineage>
</organism>
<protein>
    <recommendedName>
        <fullName evidence="2">HNH nuclease domain-containing protein</fullName>
    </recommendedName>
</protein>
<geneLocation type="plasmid" evidence="3 4">
    <name>pGspE55-2</name>
</geneLocation>
<gene>
    <name evidence="3" type="ORF">GsuE55_38710</name>
</gene>
<dbReference type="InterPro" id="IPR002711">
    <property type="entry name" value="HNH"/>
</dbReference>
<feature type="compositionally biased region" description="Basic residues" evidence="1">
    <location>
        <begin position="14"/>
        <end position="36"/>
    </location>
</feature>
<dbReference type="GO" id="GO:0008270">
    <property type="term" value="F:zinc ion binding"/>
    <property type="evidence" value="ECO:0007669"/>
    <property type="project" value="InterPro"/>
</dbReference>
<evidence type="ECO:0000313" key="3">
    <source>
        <dbReference type="EMBL" id="BBW99038.1"/>
    </source>
</evidence>
<evidence type="ECO:0000256" key="1">
    <source>
        <dbReference type="SAM" id="MobiDB-lite"/>
    </source>
</evidence>
<keyword evidence="4" id="KW-1185">Reference proteome</keyword>
<dbReference type="Gene3D" id="1.10.30.50">
    <property type="match status" value="1"/>
</dbReference>
<accession>A0A679FR60</accession>
<evidence type="ECO:0000313" key="4">
    <source>
        <dbReference type="Proteomes" id="UP000501421"/>
    </source>
</evidence>
<dbReference type="RefSeq" id="WP_172419002.1">
    <property type="nucleotide sequence ID" value="NZ_AP022559.1"/>
</dbReference>
<dbReference type="InterPro" id="IPR003615">
    <property type="entry name" value="HNH_nuc"/>
</dbReference>
<reference evidence="4" key="1">
    <citation type="journal article" date="2020" name="Microbiol. Resour. Announc.">
        <title>Complete Genome Sequence of Geobacillus sp. Strain E55-1, Isolated from Mine Geyser in Japan.</title>
        <authorList>
            <person name="Miyazaki K."/>
            <person name="Hase E."/>
            <person name="Tokito N."/>
        </authorList>
    </citation>
    <scope>NUCLEOTIDE SEQUENCE [LARGE SCALE GENOMIC DNA]</scope>
    <source>
        <strain evidence="4">E55-1</strain>
        <plasmid evidence="4">pGspE55-2</plasmid>
    </source>
</reference>
<evidence type="ECO:0000259" key="2">
    <source>
        <dbReference type="SMART" id="SM00507"/>
    </source>
</evidence>
<keyword evidence="3" id="KW-0614">Plasmid</keyword>
<dbReference type="Proteomes" id="UP000501421">
    <property type="component" value="Plasmid pGspE55-2"/>
</dbReference>
<proteinExistence type="predicted"/>
<sequence>MNLSNEFHPAPKPVKARKDKPKTRIREKKPKKRKKKLEVYKGRTIPSKKTRGKISKKDYEKAIEVYGPYCAECHSPYIEMHHVKPKGFSTGGRGVWRNLVPLCPEHHRGKTGVHQNRELMEKYQKRHEELYGPYYHCDKYDLFKMGLIPNTTDKEYEKFMEKEEENARRKGLQQMQGLETV</sequence>
<dbReference type="AlphaFoldDB" id="A0A679FR60"/>
<feature type="domain" description="HNH nuclease" evidence="2">
    <location>
        <begin position="58"/>
        <end position="108"/>
    </location>
</feature>
<dbReference type="GO" id="GO:0004519">
    <property type="term" value="F:endonuclease activity"/>
    <property type="evidence" value="ECO:0007669"/>
    <property type="project" value="InterPro"/>
</dbReference>
<feature type="region of interest" description="Disordered" evidence="1">
    <location>
        <begin position="1"/>
        <end position="53"/>
    </location>
</feature>
<dbReference type="SMART" id="SM00507">
    <property type="entry name" value="HNHc"/>
    <property type="match status" value="1"/>
</dbReference>